<keyword evidence="1" id="KW-0732">Signal</keyword>
<dbReference type="InterPro" id="IPR006311">
    <property type="entry name" value="TAT_signal"/>
</dbReference>
<dbReference type="SUPFAM" id="SSF55920">
    <property type="entry name" value="Creatinase/aminopeptidase"/>
    <property type="match status" value="1"/>
</dbReference>
<reference evidence="3" key="1">
    <citation type="submission" date="2019-04" db="EMBL/GenBank/DDBJ databases">
        <title>Complete genome sequence of Sphingomonas sp. W1-2-3.</title>
        <authorList>
            <person name="Im W.T."/>
        </authorList>
    </citation>
    <scope>NUCLEOTIDE SEQUENCE [LARGE SCALE GENOMIC DNA]</scope>
    <source>
        <strain evidence="3">W1-2-3</strain>
    </source>
</reference>
<organism evidence="2 3">
    <name type="scientific">Hankyongella ginsenosidimutans</name>
    <dbReference type="NCBI Taxonomy" id="1763828"/>
    <lineage>
        <taxon>Bacteria</taxon>
        <taxon>Pseudomonadati</taxon>
        <taxon>Pseudomonadota</taxon>
        <taxon>Alphaproteobacteria</taxon>
        <taxon>Sphingomonadales</taxon>
        <taxon>Sphingomonadaceae</taxon>
        <taxon>Hankyongella</taxon>
    </lineage>
</organism>
<name>A0A4D7BXL2_9SPHN</name>
<evidence type="ECO:0000313" key="3">
    <source>
        <dbReference type="Proteomes" id="UP000298714"/>
    </source>
</evidence>
<dbReference type="RefSeq" id="WP_222872990.1">
    <property type="nucleotide sequence ID" value="NZ_CP039704.1"/>
</dbReference>
<accession>A0A4D7BXL2</accession>
<gene>
    <name evidence="2" type="ORF">E6W36_13285</name>
</gene>
<protein>
    <recommendedName>
        <fullName evidence="4">Hedgehog/Intein (Hint) domain-containing protein</fullName>
    </recommendedName>
</protein>
<feature type="signal peptide" evidence="1">
    <location>
        <begin position="1"/>
        <end position="27"/>
    </location>
</feature>
<dbReference type="InterPro" id="IPR036005">
    <property type="entry name" value="Creatinase/aminopeptidase-like"/>
</dbReference>
<dbReference type="Gene3D" id="3.90.230.10">
    <property type="entry name" value="Creatinase/methionine aminopeptidase superfamily"/>
    <property type="match status" value="1"/>
</dbReference>
<feature type="chain" id="PRO_5020709986" description="Hedgehog/Intein (Hint) domain-containing protein" evidence="1">
    <location>
        <begin position="28"/>
        <end position="170"/>
    </location>
</feature>
<evidence type="ECO:0008006" key="4">
    <source>
        <dbReference type="Google" id="ProtNLM"/>
    </source>
</evidence>
<dbReference type="Proteomes" id="UP000298714">
    <property type="component" value="Chromosome"/>
</dbReference>
<keyword evidence="3" id="KW-1185">Reference proteome</keyword>
<dbReference type="EMBL" id="CP039704">
    <property type="protein sequence ID" value="QCI80129.1"/>
    <property type="molecule type" value="Genomic_DNA"/>
</dbReference>
<sequence length="170" mass="17829">MMTRRTMLAAGAAFGAMPLAGMHKAWATGALTARDIAVRLGARHVYAVGCADDAPLVAGQPVVVEFARETHTLHVGGLVQPEQAGLLRQIEAALAAMASAARPGLTLDDLAAAGRSRLDAPWMHAAAFMAGGASDWRVPLQAGQWIALEAGVYTPEQRLGGRVRRTLRLA</sequence>
<evidence type="ECO:0000313" key="2">
    <source>
        <dbReference type="EMBL" id="QCI80129.1"/>
    </source>
</evidence>
<dbReference type="KEGG" id="hgn:E6W36_13285"/>
<dbReference type="AlphaFoldDB" id="A0A4D7BXL2"/>
<evidence type="ECO:0000256" key="1">
    <source>
        <dbReference type="SAM" id="SignalP"/>
    </source>
</evidence>
<dbReference type="PROSITE" id="PS51318">
    <property type="entry name" value="TAT"/>
    <property type="match status" value="1"/>
</dbReference>
<proteinExistence type="predicted"/>